<evidence type="ECO:0000256" key="4">
    <source>
        <dbReference type="ARBA" id="ARBA00023002"/>
    </source>
</evidence>
<organism evidence="7 8">
    <name type="scientific">Cavenderia fasciculata</name>
    <name type="common">Slime mold</name>
    <name type="synonym">Dictyostelium fasciculatum</name>
    <dbReference type="NCBI Taxonomy" id="261658"/>
    <lineage>
        <taxon>Eukaryota</taxon>
        <taxon>Amoebozoa</taxon>
        <taxon>Evosea</taxon>
        <taxon>Eumycetozoa</taxon>
        <taxon>Dictyostelia</taxon>
        <taxon>Acytosteliales</taxon>
        <taxon>Cavenderiaceae</taxon>
        <taxon>Cavenderia</taxon>
    </lineage>
</organism>
<feature type="compositionally biased region" description="Acidic residues" evidence="5">
    <location>
        <begin position="127"/>
        <end position="146"/>
    </location>
</feature>
<dbReference type="GO" id="GO:0010181">
    <property type="term" value="F:FMN binding"/>
    <property type="evidence" value="ECO:0007669"/>
    <property type="project" value="TreeGrafter"/>
</dbReference>
<name>F4PGS1_CACFS</name>
<feature type="region of interest" description="Disordered" evidence="5">
    <location>
        <begin position="86"/>
        <end position="146"/>
    </location>
</feature>
<dbReference type="GeneID" id="14876860"/>
<dbReference type="KEGG" id="dfa:DFA_03150"/>
<evidence type="ECO:0000256" key="2">
    <source>
        <dbReference type="ARBA" id="ARBA00022630"/>
    </source>
</evidence>
<dbReference type="InterPro" id="IPR001709">
    <property type="entry name" value="Flavoprot_Pyr_Nucl_cyt_Rdtase"/>
</dbReference>
<dbReference type="Pfam" id="PF09791">
    <property type="entry name" value="Oxidored-like"/>
    <property type="match status" value="1"/>
</dbReference>
<feature type="compositionally biased region" description="Low complexity" evidence="5">
    <location>
        <begin position="97"/>
        <end position="122"/>
    </location>
</feature>
<dbReference type="OMA" id="LPWQNGC"/>
<gene>
    <name evidence="7" type="ORF">DFA_03150</name>
</gene>
<evidence type="ECO:0000256" key="3">
    <source>
        <dbReference type="ARBA" id="ARBA00022827"/>
    </source>
</evidence>
<dbReference type="PRINTS" id="PR00371">
    <property type="entry name" value="FPNCR"/>
</dbReference>
<comment type="cofactor">
    <cofactor evidence="1">
        <name>FAD</name>
        <dbReference type="ChEBI" id="CHEBI:57692"/>
    </cofactor>
</comment>
<reference evidence="8" key="1">
    <citation type="journal article" date="2011" name="Genome Res.">
        <title>Phylogeny-wide analysis of social amoeba genomes highlights ancient origins for complex intercellular communication.</title>
        <authorList>
            <person name="Heidel A.J."/>
            <person name="Lawal H.M."/>
            <person name="Felder M."/>
            <person name="Schilde C."/>
            <person name="Helps N.R."/>
            <person name="Tunggal B."/>
            <person name="Rivero F."/>
            <person name="John U."/>
            <person name="Schleicher M."/>
            <person name="Eichinger L."/>
            <person name="Platzer M."/>
            <person name="Noegel A.A."/>
            <person name="Schaap P."/>
            <person name="Gloeckner G."/>
        </authorList>
    </citation>
    <scope>NUCLEOTIDE SEQUENCE [LARGE SCALE GENOMIC DNA]</scope>
    <source>
        <strain evidence="8">SH3</strain>
    </source>
</reference>
<evidence type="ECO:0000259" key="6">
    <source>
        <dbReference type="PROSITE" id="PS51384"/>
    </source>
</evidence>
<dbReference type="InterPro" id="IPR019180">
    <property type="entry name" value="Oxidoreductase-like_N"/>
</dbReference>
<evidence type="ECO:0000313" key="7">
    <source>
        <dbReference type="EMBL" id="EGG24905.1"/>
    </source>
</evidence>
<dbReference type="InterPro" id="IPR039261">
    <property type="entry name" value="FNR_nucleotide-bd"/>
</dbReference>
<dbReference type="InterPro" id="IPR001433">
    <property type="entry name" value="OxRdtase_FAD/NAD-bd"/>
</dbReference>
<dbReference type="Gene3D" id="1.20.990.10">
    <property type="entry name" value="NADPH-cytochrome p450 Reductase, Chain A, domain 3"/>
    <property type="match status" value="1"/>
</dbReference>
<dbReference type="GO" id="GO:0005829">
    <property type="term" value="C:cytosol"/>
    <property type="evidence" value="ECO:0007669"/>
    <property type="project" value="TreeGrafter"/>
</dbReference>
<dbReference type="Gene3D" id="2.40.30.10">
    <property type="entry name" value="Translation factors"/>
    <property type="match status" value="1"/>
</dbReference>
<dbReference type="Gene3D" id="3.40.50.80">
    <property type="entry name" value="Nucleotide-binding domain of ferredoxin-NADP reductase (FNR) module"/>
    <property type="match status" value="1"/>
</dbReference>
<dbReference type="GO" id="GO:0030586">
    <property type="term" value="F:[methionine synthase] reductase (NADPH) activity"/>
    <property type="evidence" value="ECO:0007669"/>
    <property type="project" value="TreeGrafter"/>
</dbReference>
<dbReference type="InterPro" id="IPR023173">
    <property type="entry name" value="NADPH_Cyt_P450_Rdtase_alpha"/>
</dbReference>
<proteinExistence type="predicted"/>
<dbReference type="Pfam" id="PF00667">
    <property type="entry name" value="FAD_binding_1"/>
    <property type="match status" value="1"/>
</dbReference>
<dbReference type="GO" id="GO:0050660">
    <property type="term" value="F:flavin adenine dinucleotide binding"/>
    <property type="evidence" value="ECO:0007669"/>
    <property type="project" value="TreeGrafter"/>
</dbReference>
<dbReference type="InterPro" id="IPR003097">
    <property type="entry name" value="CysJ-like_FAD-binding"/>
</dbReference>
<keyword evidence="2" id="KW-0285">Flavoprotein</keyword>
<dbReference type="PANTHER" id="PTHR19384:SF84">
    <property type="entry name" value="METHIONINE SYNTHASE REDUCTASE"/>
    <property type="match status" value="1"/>
</dbReference>
<evidence type="ECO:0000256" key="5">
    <source>
        <dbReference type="SAM" id="MobiDB-lite"/>
    </source>
</evidence>
<dbReference type="GO" id="GO:0050667">
    <property type="term" value="P:homocysteine metabolic process"/>
    <property type="evidence" value="ECO:0007669"/>
    <property type="project" value="TreeGrafter"/>
</dbReference>
<dbReference type="PANTHER" id="PTHR19384">
    <property type="entry name" value="NITRIC OXIDE SYNTHASE-RELATED"/>
    <property type="match status" value="1"/>
</dbReference>
<dbReference type="SUPFAM" id="SSF63380">
    <property type="entry name" value="Riboflavin synthase domain-like"/>
    <property type="match status" value="1"/>
</dbReference>
<protein>
    <recommendedName>
        <fullName evidence="6">FAD-binding FR-type domain-containing protein</fullName>
    </recommendedName>
</protein>
<sequence>MSQSIFAVMSQQEQQQQGIQQQPMLIPEELEFEEIPPPPEAPLPDECCGTGCVRCVNDIYEEQMEDYEDIVRIIKHRNKVKQQKRDALGLLPQQQETTAVTAASSSSSTTTNDSTSLSLLSLQDGGNEQDDEDDDEDDHEEDDEDDEEFKIIIKYHQKQQEQEQEQQVTTPAPSLNMGILNGYKQLTSDDSPYTTYHMEIEMNDRTTSSSSSYQPGDYVALLCPMDGEEVEKIIKRIQVDGDQLISIEPRKKMNKNGKEKSTFVIPDHLPSTCQVSTIKDIFTWRLDITFVPPQFFLKQMAEYCNVKSDRDKLTYLSTSSGTSIYNETIVQHRLTFTTLLGKFKSFTPPLEFLLLHIPAHQLRQYSISSSPLSSNNHIHITFTLVKFNNNQNNNTNNNNQPTPTSTTTTNKDYGKCTFWMQKQIKQFENINNNNNDDNDGKIIIPYRIEPTKHFRLPNDPLKTPLILVSTGTGLAPFRSFLHHRKYLYDIELAKNPTFEIGKCYLFFGCRREDWDLLYHEELLQFEKENIISNLFIQFSRDQQDTTSTTTGNDNKKYITSTVEKHGDSLYNLVDKHQGVIYVCGNSNKIGKCATQSFLNIIKKYNNTTTTTLMSDKNAEDILNKWKSKGQYLMDVWV</sequence>
<keyword evidence="8" id="KW-1185">Reference proteome</keyword>
<feature type="region of interest" description="Disordered" evidence="5">
    <location>
        <begin position="1"/>
        <end position="45"/>
    </location>
</feature>
<dbReference type="SUPFAM" id="SSF52343">
    <property type="entry name" value="Ferredoxin reductase-like, C-terminal NADP-linked domain"/>
    <property type="match status" value="1"/>
</dbReference>
<accession>F4PGS1</accession>
<dbReference type="InterPro" id="IPR017938">
    <property type="entry name" value="Riboflavin_synthase-like_b-brl"/>
</dbReference>
<dbReference type="STRING" id="1054147.F4PGS1"/>
<feature type="domain" description="FAD-binding FR-type" evidence="6">
    <location>
        <begin position="173"/>
        <end position="457"/>
    </location>
</feature>
<dbReference type="RefSeq" id="XP_004362756.1">
    <property type="nucleotide sequence ID" value="XM_004362699.1"/>
</dbReference>
<keyword evidence="4" id="KW-0560">Oxidoreductase</keyword>
<keyword evidence="3" id="KW-0274">FAD</keyword>
<dbReference type="InterPro" id="IPR017927">
    <property type="entry name" value="FAD-bd_FR_type"/>
</dbReference>
<dbReference type="AlphaFoldDB" id="F4PGS1"/>
<dbReference type="GO" id="GO:0009086">
    <property type="term" value="P:methionine biosynthetic process"/>
    <property type="evidence" value="ECO:0007669"/>
    <property type="project" value="TreeGrafter"/>
</dbReference>
<evidence type="ECO:0000256" key="1">
    <source>
        <dbReference type="ARBA" id="ARBA00001974"/>
    </source>
</evidence>
<dbReference type="EMBL" id="GL883006">
    <property type="protein sequence ID" value="EGG24905.1"/>
    <property type="molecule type" value="Genomic_DNA"/>
</dbReference>
<dbReference type="Proteomes" id="UP000007797">
    <property type="component" value="Unassembled WGS sequence"/>
</dbReference>
<feature type="compositionally biased region" description="Low complexity" evidence="5">
    <location>
        <begin position="11"/>
        <end position="27"/>
    </location>
</feature>
<dbReference type="OrthoDB" id="1856718at2759"/>
<dbReference type="PROSITE" id="PS51384">
    <property type="entry name" value="FAD_FR"/>
    <property type="match status" value="1"/>
</dbReference>
<dbReference type="Pfam" id="PF00175">
    <property type="entry name" value="NAD_binding_1"/>
    <property type="match status" value="1"/>
</dbReference>
<evidence type="ECO:0000313" key="8">
    <source>
        <dbReference type="Proteomes" id="UP000007797"/>
    </source>
</evidence>